<evidence type="ECO:0008006" key="4">
    <source>
        <dbReference type="Google" id="ProtNLM"/>
    </source>
</evidence>
<comment type="caution">
    <text evidence="2">The sequence shown here is derived from an EMBL/GenBank/DDBJ whole genome shotgun (WGS) entry which is preliminary data.</text>
</comment>
<proteinExistence type="predicted"/>
<keyword evidence="3" id="KW-1185">Reference proteome</keyword>
<dbReference type="EMBL" id="PJQL01000719">
    <property type="protein sequence ID" value="RCH93265.1"/>
    <property type="molecule type" value="Genomic_DNA"/>
</dbReference>
<dbReference type="InterPro" id="IPR016197">
    <property type="entry name" value="Chromo-like_dom_sf"/>
</dbReference>
<dbReference type="Gene3D" id="2.30.30.140">
    <property type="match status" value="1"/>
</dbReference>
<dbReference type="OrthoDB" id="424012at2759"/>
<evidence type="ECO:0000313" key="3">
    <source>
        <dbReference type="Proteomes" id="UP000252139"/>
    </source>
</evidence>
<feature type="compositionally biased region" description="Polar residues" evidence="1">
    <location>
        <begin position="1"/>
        <end position="16"/>
    </location>
</feature>
<accession>A0A367JTQ2</accession>
<protein>
    <recommendedName>
        <fullName evidence="4">Tudor domain-containing protein</fullName>
    </recommendedName>
</protein>
<dbReference type="SUPFAM" id="SSF54160">
    <property type="entry name" value="Chromo domain-like"/>
    <property type="match status" value="1"/>
</dbReference>
<gene>
    <name evidence="2" type="ORF">CU097_013641</name>
</gene>
<dbReference type="STRING" id="86630.A0A367JTQ2"/>
<sequence>MSLTPPQNPSLRSSRSADTRYLSASPPYCSDGNLSTSSSTGSLKRRRSDKNNKKELFIDTKEPSEEIRIDLAQKKLKGLHLQQNNQYRSLSYQVGDQVEAIKWTNDVKEWYCARVVEILYDTTTAAGDALIFVHYEGWSPDEADWISPTLIRLHNSRTSLQYGPKGPESDRSWKDYAEFYKSKAGEQARHHTGLR</sequence>
<organism evidence="2 3">
    <name type="scientific">Rhizopus azygosporus</name>
    <name type="common">Rhizopus microsporus var. azygosporus</name>
    <dbReference type="NCBI Taxonomy" id="86630"/>
    <lineage>
        <taxon>Eukaryota</taxon>
        <taxon>Fungi</taxon>
        <taxon>Fungi incertae sedis</taxon>
        <taxon>Mucoromycota</taxon>
        <taxon>Mucoromycotina</taxon>
        <taxon>Mucoromycetes</taxon>
        <taxon>Mucorales</taxon>
        <taxon>Mucorineae</taxon>
        <taxon>Rhizopodaceae</taxon>
        <taxon>Rhizopus</taxon>
    </lineage>
</organism>
<evidence type="ECO:0000313" key="2">
    <source>
        <dbReference type="EMBL" id="RCH93265.1"/>
    </source>
</evidence>
<name>A0A367JTQ2_RHIAZ</name>
<feature type="region of interest" description="Disordered" evidence="1">
    <location>
        <begin position="1"/>
        <end position="51"/>
    </location>
</feature>
<feature type="compositionally biased region" description="Low complexity" evidence="1">
    <location>
        <begin position="30"/>
        <end position="42"/>
    </location>
</feature>
<dbReference type="AlphaFoldDB" id="A0A367JTQ2"/>
<dbReference type="Proteomes" id="UP000252139">
    <property type="component" value="Unassembled WGS sequence"/>
</dbReference>
<evidence type="ECO:0000256" key="1">
    <source>
        <dbReference type="SAM" id="MobiDB-lite"/>
    </source>
</evidence>
<reference evidence="2 3" key="1">
    <citation type="journal article" date="2018" name="G3 (Bethesda)">
        <title>Phylogenetic and Phylogenomic Definition of Rhizopus Species.</title>
        <authorList>
            <person name="Gryganskyi A.P."/>
            <person name="Golan J."/>
            <person name="Dolatabadi S."/>
            <person name="Mondo S."/>
            <person name="Robb S."/>
            <person name="Idnurm A."/>
            <person name="Muszewska A."/>
            <person name="Steczkiewicz K."/>
            <person name="Masonjones S."/>
            <person name="Liao H.L."/>
            <person name="Gajdeczka M.T."/>
            <person name="Anike F."/>
            <person name="Vuek A."/>
            <person name="Anishchenko I.M."/>
            <person name="Voigt K."/>
            <person name="de Hoog G.S."/>
            <person name="Smith M.E."/>
            <person name="Heitman J."/>
            <person name="Vilgalys R."/>
            <person name="Stajich J.E."/>
        </authorList>
    </citation>
    <scope>NUCLEOTIDE SEQUENCE [LARGE SCALE GENOMIC DNA]</scope>
    <source>
        <strain evidence="2 3">CBS 357.93</strain>
    </source>
</reference>